<gene>
    <name evidence="2" type="ORF">MGAL_10B085534</name>
</gene>
<dbReference type="InterPro" id="IPR036179">
    <property type="entry name" value="Ig-like_dom_sf"/>
</dbReference>
<organism evidence="2 3">
    <name type="scientific">Mytilus galloprovincialis</name>
    <name type="common">Mediterranean mussel</name>
    <dbReference type="NCBI Taxonomy" id="29158"/>
    <lineage>
        <taxon>Eukaryota</taxon>
        <taxon>Metazoa</taxon>
        <taxon>Spiralia</taxon>
        <taxon>Lophotrochozoa</taxon>
        <taxon>Mollusca</taxon>
        <taxon>Bivalvia</taxon>
        <taxon>Autobranchia</taxon>
        <taxon>Pteriomorphia</taxon>
        <taxon>Mytilida</taxon>
        <taxon>Mytiloidea</taxon>
        <taxon>Mytilidae</taxon>
        <taxon>Mytilinae</taxon>
        <taxon>Mytilus</taxon>
    </lineage>
</organism>
<accession>A0A8B6FPR3</accession>
<dbReference type="Gene3D" id="2.60.40.10">
    <property type="entry name" value="Immunoglobulins"/>
    <property type="match status" value="1"/>
</dbReference>
<proteinExistence type="predicted"/>
<dbReference type="SUPFAM" id="SSF48726">
    <property type="entry name" value="Immunoglobulin"/>
    <property type="match status" value="1"/>
</dbReference>
<evidence type="ECO:0000259" key="1">
    <source>
        <dbReference type="SMART" id="SM00409"/>
    </source>
</evidence>
<protein>
    <recommendedName>
        <fullName evidence="1">Immunoglobulin domain-containing protein</fullName>
    </recommendedName>
</protein>
<comment type="caution">
    <text evidence="2">The sequence shown here is derived from an EMBL/GenBank/DDBJ whole genome shotgun (WGS) entry which is preliminary data.</text>
</comment>
<dbReference type="EMBL" id="UYJE01007218">
    <property type="protein sequence ID" value="VDI52791.1"/>
    <property type="molecule type" value="Genomic_DNA"/>
</dbReference>
<dbReference type="AlphaFoldDB" id="A0A8B6FPR3"/>
<evidence type="ECO:0000313" key="3">
    <source>
        <dbReference type="Proteomes" id="UP000596742"/>
    </source>
</evidence>
<sequence>MYAFVFSSITGIGNETIMVKVLKGKTVVLKCSSSAGVSTWLGPDAEQGIDVYFLNNDKNPKLNITNFSLQKNDGGYDLTIVNFLEDYAGCYICRYKNDGWFSETKYDVSLIELLPRTTVILDERGKTLPDNATVYATSPILQLEGDTNGIFIYEIIG</sequence>
<keyword evidence="3" id="KW-1185">Reference proteome</keyword>
<feature type="domain" description="Immunoglobulin" evidence="1">
    <location>
        <begin position="16"/>
        <end position="113"/>
    </location>
</feature>
<dbReference type="Pfam" id="PF00047">
    <property type="entry name" value="ig"/>
    <property type="match status" value="1"/>
</dbReference>
<dbReference type="Proteomes" id="UP000596742">
    <property type="component" value="Unassembled WGS sequence"/>
</dbReference>
<reference evidence="2" key="1">
    <citation type="submission" date="2018-11" db="EMBL/GenBank/DDBJ databases">
        <authorList>
            <person name="Alioto T."/>
            <person name="Alioto T."/>
        </authorList>
    </citation>
    <scope>NUCLEOTIDE SEQUENCE</scope>
</reference>
<evidence type="ECO:0000313" key="2">
    <source>
        <dbReference type="EMBL" id="VDI52791.1"/>
    </source>
</evidence>
<dbReference type="InterPro" id="IPR013783">
    <property type="entry name" value="Ig-like_fold"/>
</dbReference>
<dbReference type="InterPro" id="IPR003599">
    <property type="entry name" value="Ig_sub"/>
</dbReference>
<name>A0A8B6FPR3_MYTGA</name>
<dbReference type="OrthoDB" id="10468475at2759"/>
<dbReference type="InterPro" id="IPR013151">
    <property type="entry name" value="Immunoglobulin_dom"/>
</dbReference>
<dbReference type="SMART" id="SM00409">
    <property type="entry name" value="IG"/>
    <property type="match status" value="1"/>
</dbReference>